<dbReference type="NCBIfam" id="TIGR01128">
    <property type="entry name" value="holA"/>
    <property type="match status" value="1"/>
</dbReference>
<accession>E8N2S0</accession>
<dbReference type="InterPro" id="IPR048466">
    <property type="entry name" value="DNA_pol3_delta-like_C"/>
</dbReference>
<dbReference type="InterPro" id="IPR010372">
    <property type="entry name" value="DNA_pol3_delta_N"/>
</dbReference>
<dbReference type="KEGG" id="atm:ANT_30440"/>
<evidence type="ECO:0000256" key="3">
    <source>
        <dbReference type="ARBA" id="ARBA00022679"/>
    </source>
</evidence>
<evidence type="ECO:0000313" key="11">
    <source>
        <dbReference type="EMBL" id="BAJ65070.1"/>
    </source>
</evidence>
<dbReference type="STRING" id="926569.ANT_30440"/>
<dbReference type="GO" id="GO:0009360">
    <property type="term" value="C:DNA polymerase III complex"/>
    <property type="evidence" value="ECO:0007669"/>
    <property type="project" value="InterPro"/>
</dbReference>
<feature type="domain" description="DNA polymerase III delta subunit-like C-terminal" evidence="10">
    <location>
        <begin position="210"/>
        <end position="329"/>
    </location>
</feature>
<evidence type="ECO:0000313" key="12">
    <source>
        <dbReference type="Proteomes" id="UP000008922"/>
    </source>
</evidence>
<dbReference type="Proteomes" id="UP000008922">
    <property type="component" value="Chromosome"/>
</dbReference>
<evidence type="ECO:0000256" key="1">
    <source>
        <dbReference type="ARBA" id="ARBA00012417"/>
    </source>
</evidence>
<sequence>MSEKPVVYVLHGNDVHAMQAFIHTLREKLGDPAVADLNLTRLDGRTASEDDIFNAAGAMPFLAERRLVILTHPFTRLTAESARQRFCQRLETLPETTALVLVIEDIIERRSWVHFPPKHWFRAWMEKAGKRVHYHLCTLPDLSAMPAWIQKEARSLGGQFTAEAAAELARHVGNDTQTARQEIEKLLTYVNFQRAVELEDVAELTAQGGEADLFAMMDAIAEGNARLAQNLLHRLLEEEDELSLFGMIVRQFRLLLLARELLDEGKGVADFLQAGISTSQFVAEKSLRQARRFSMAQLEEIYRTLYEMDGAVKTSNTDLPTALDTFIVALAR</sequence>
<dbReference type="PANTHER" id="PTHR34388:SF1">
    <property type="entry name" value="DNA POLYMERASE III SUBUNIT DELTA"/>
    <property type="match status" value="1"/>
</dbReference>
<proteinExistence type="inferred from homology"/>
<protein>
    <recommendedName>
        <fullName evidence="2">DNA polymerase III subunit delta</fullName>
        <ecNumber evidence="1">2.7.7.7</ecNumber>
    </recommendedName>
</protein>
<dbReference type="EC" id="2.7.7.7" evidence="1"/>
<dbReference type="InterPro" id="IPR027417">
    <property type="entry name" value="P-loop_NTPase"/>
</dbReference>
<dbReference type="SUPFAM" id="SSF48019">
    <property type="entry name" value="post-AAA+ oligomerization domain-like"/>
    <property type="match status" value="1"/>
</dbReference>
<keyword evidence="6" id="KW-0239">DNA-directed DNA polymerase</keyword>
<dbReference type="GO" id="GO:0006261">
    <property type="term" value="P:DNA-templated DNA replication"/>
    <property type="evidence" value="ECO:0007669"/>
    <property type="project" value="TreeGrafter"/>
</dbReference>
<dbReference type="EMBL" id="AP012029">
    <property type="protein sequence ID" value="BAJ65070.1"/>
    <property type="molecule type" value="Genomic_DNA"/>
</dbReference>
<name>E8N2S0_ANATU</name>
<dbReference type="FunCoup" id="E8N2S0">
    <property type="interactions" value="107"/>
</dbReference>
<dbReference type="GO" id="GO:0003677">
    <property type="term" value="F:DNA binding"/>
    <property type="evidence" value="ECO:0007669"/>
    <property type="project" value="InterPro"/>
</dbReference>
<dbReference type="InterPro" id="IPR005790">
    <property type="entry name" value="DNA_polIII_delta"/>
</dbReference>
<organism evidence="11 12">
    <name type="scientific">Anaerolinea thermophila (strain DSM 14523 / JCM 11388 / NBRC 100420 / UNI-1)</name>
    <dbReference type="NCBI Taxonomy" id="926569"/>
    <lineage>
        <taxon>Bacteria</taxon>
        <taxon>Bacillati</taxon>
        <taxon>Chloroflexota</taxon>
        <taxon>Anaerolineae</taxon>
        <taxon>Anaerolineales</taxon>
        <taxon>Anaerolineaceae</taxon>
        <taxon>Anaerolinea</taxon>
    </lineage>
</organism>
<gene>
    <name evidence="11" type="primary">holA</name>
    <name evidence="11" type="ordered locus">ANT_30440</name>
</gene>
<keyword evidence="3 11" id="KW-0808">Transferase</keyword>
<evidence type="ECO:0000256" key="5">
    <source>
        <dbReference type="ARBA" id="ARBA00022705"/>
    </source>
</evidence>
<keyword evidence="5" id="KW-0235">DNA replication</keyword>
<dbReference type="OrthoDB" id="9775929at2"/>
<dbReference type="AlphaFoldDB" id="E8N2S0"/>
<dbReference type="Gene3D" id="3.40.50.300">
    <property type="entry name" value="P-loop containing nucleotide triphosphate hydrolases"/>
    <property type="match status" value="1"/>
</dbReference>
<dbReference type="RefSeq" id="WP_013561411.1">
    <property type="nucleotide sequence ID" value="NC_014960.1"/>
</dbReference>
<comment type="catalytic activity">
    <reaction evidence="8">
        <text>DNA(n) + a 2'-deoxyribonucleoside 5'-triphosphate = DNA(n+1) + diphosphate</text>
        <dbReference type="Rhea" id="RHEA:22508"/>
        <dbReference type="Rhea" id="RHEA-COMP:17339"/>
        <dbReference type="Rhea" id="RHEA-COMP:17340"/>
        <dbReference type="ChEBI" id="CHEBI:33019"/>
        <dbReference type="ChEBI" id="CHEBI:61560"/>
        <dbReference type="ChEBI" id="CHEBI:173112"/>
        <dbReference type="EC" id="2.7.7.7"/>
    </reaction>
</comment>
<dbReference type="SUPFAM" id="SSF52540">
    <property type="entry name" value="P-loop containing nucleoside triphosphate hydrolases"/>
    <property type="match status" value="1"/>
</dbReference>
<reference evidence="11 12" key="1">
    <citation type="submission" date="2010-12" db="EMBL/GenBank/DDBJ databases">
        <title>Whole genome sequence of Anaerolinea thermophila UNI-1.</title>
        <authorList>
            <person name="Narita-Yamada S."/>
            <person name="Kishi E."/>
            <person name="Watanabe Y."/>
            <person name="Takasaki K."/>
            <person name="Ankai A."/>
            <person name="Oguchi A."/>
            <person name="Fukui S."/>
            <person name="Takahashi M."/>
            <person name="Yashiro I."/>
            <person name="Hosoyama A."/>
            <person name="Sekiguchi Y."/>
            <person name="Hanada S."/>
            <person name="Fujita N."/>
        </authorList>
    </citation>
    <scope>NUCLEOTIDE SEQUENCE [LARGE SCALE GENOMIC DNA]</scope>
    <source>
        <strain evidence="12">DSM 14523 / JCM 11388 / NBRC 100420 / UNI-1</strain>
    </source>
</reference>
<dbReference type="GO" id="GO:0003887">
    <property type="term" value="F:DNA-directed DNA polymerase activity"/>
    <property type="evidence" value="ECO:0007669"/>
    <property type="project" value="UniProtKB-KW"/>
</dbReference>
<evidence type="ECO:0000256" key="7">
    <source>
        <dbReference type="ARBA" id="ARBA00034754"/>
    </source>
</evidence>
<dbReference type="Pfam" id="PF21694">
    <property type="entry name" value="DNA_pol3_delta_C"/>
    <property type="match status" value="1"/>
</dbReference>
<evidence type="ECO:0000256" key="2">
    <source>
        <dbReference type="ARBA" id="ARBA00017703"/>
    </source>
</evidence>
<feature type="domain" description="DNA polymerase III delta N-terminal" evidence="9">
    <location>
        <begin position="8"/>
        <end position="114"/>
    </location>
</feature>
<comment type="similarity">
    <text evidence="7">Belongs to the DNA polymerase HolA subunit family.</text>
</comment>
<dbReference type="HOGENOM" id="CLU_044694_2_2_0"/>
<keyword evidence="4 11" id="KW-0548">Nucleotidyltransferase</keyword>
<evidence type="ECO:0000256" key="6">
    <source>
        <dbReference type="ARBA" id="ARBA00022932"/>
    </source>
</evidence>
<evidence type="ECO:0000256" key="8">
    <source>
        <dbReference type="ARBA" id="ARBA00049244"/>
    </source>
</evidence>
<dbReference type="InParanoid" id="E8N2S0"/>
<keyword evidence="12" id="KW-1185">Reference proteome</keyword>
<dbReference type="Pfam" id="PF06144">
    <property type="entry name" value="DNA_pol3_delta"/>
    <property type="match status" value="1"/>
</dbReference>
<dbReference type="PANTHER" id="PTHR34388">
    <property type="entry name" value="DNA POLYMERASE III SUBUNIT DELTA"/>
    <property type="match status" value="1"/>
</dbReference>
<dbReference type="eggNOG" id="COG1466">
    <property type="taxonomic scope" value="Bacteria"/>
</dbReference>
<evidence type="ECO:0000259" key="10">
    <source>
        <dbReference type="Pfam" id="PF21694"/>
    </source>
</evidence>
<evidence type="ECO:0000259" key="9">
    <source>
        <dbReference type="Pfam" id="PF06144"/>
    </source>
</evidence>
<dbReference type="Gene3D" id="1.10.8.60">
    <property type="match status" value="1"/>
</dbReference>
<evidence type="ECO:0000256" key="4">
    <source>
        <dbReference type="ARBA" id="ARBA00022695"/>
    </source>
</evidence>
<dbReference type="Gene3D" id="1.20.272.10">
    <property type="match status" value="1"/>
</dbReference>
<dbReference type="InterPro" id="IPR008921">
    <property type="entry name" value="DNA_pol3_clamp-load_cplx_C"/>
</dbReference>